<comment type="similarity">
    <text evidence="2">Belongs to the RRP1 family.</text>
</comment>
<proteinExistence type="inferred from homology"/>
<feature type="compositionally biased region" description="Basic residues" evidence="5">
    <location>
        <begin position="306"/>
        <end position="321"/>
    </location>
</feature>
<dbReference type="GO" id="GO:0005634">
    <property type="term" value="C:nucleus"/>
    <property type="evidence" value="ECO:0007669"/>
    <property type="project" value="UniProtKB-SubCell"/>
</dbReference>
<evidence type="ECO:0000256" key="2">
    <source>
        <dbReference type="ARBA" id="ARBA00006374"/>
    </source>
</evidence>
<protein>
    <submittedName>
        <fullName evidence="6">Ribosomal RNA processing protein 1</fullName>
    </submittedName>
</protein>
<keyword evidence="7" id="KW-1185">Reference proteome</keyword>
<dbReference type="Proteomes" id="UP000078348">
    <property type="component" value="Unassembled WGS sequence"/>
</dbReference>
<evidence type="ECO:0000256" key="3">
    <source>
        <dbReference type="ARBA" id="ARBA00022552"/>
    </source>
</evidence>
<name>A0A196SLH6_BLAHN</name>
<evidence type="ECO:0000256" key="5">
    <source>
        <dbReference type="SAM" id="MobiDB-lite"/>
    </source>
</evidence>
<dbReference type="Pfam" id="PF05997">
    <property type="entry name" value="Nop52"/>
    <property type="match status" value="1"/>
</dbReference>
<dbReference type="STRING" id="478820.A0A196SLH6"/>
<feature type="compositionally biased region" description="Basic and acidic residues" evidence="5">
    <location>
        <begin position="284"/>
        <end position="305"/>
    </location>
</feature>
<feature type="region of interest" description="Disordered" evidence="5">
    <location>
        <begin position="282"/>
        <end position="321"/>
    </location>
</feature>
<dbReference type="OrthoDB" id="2019504at2759"/>
<dbReference type="PANTHER" id="PTHR13026">
    <property type="entry name" value="NNP-1 PROTEIN NOVEL NUCLEAR PROTEIN 1 NOP52"/>
    <property type="match status" value="1"/>
</dbReference>
<comment type="subcellular location">
    <subcellularLocation>
        <location evidence="1">Nucleus</location>
    </subcellularLocation>
</comment>
<evidence type="ECO:0000256" key="1">
    <source>
        <dbReference type="ARBA" id="ARBA00004123"/>
    </source>
</evidence>
<accession>A0A196SLH6</accession>
<dbReference type="PANTHER" id="PTHR13026:SF0">
    <property type="entry name" value="RIBOSOMAL RNA PROCESSING 1B"/>
    <property type="match status" value="1"/>
</dbReference>
<dbReference type="InterPro" id="IPR010301">
    <property type="entry name" value="RRP1"/>
</dbReference>
<evidence type="ECO:0000313" key="7">
    <source>
        <dbReference type="Proteomes" id="UP000078348"/>
    </source>
</evidence>
<sequence length="321" mass="37671">MAELTPSENNKFASLGKSLAHTEKEVRDKAVETIRSEIASLKESTELEMMKLWKGLFYAFWMSDKPPVQEELAIALSKMMVEFRTLKLTMSYIKCFWDTMVREWRGIDRYRLDKYCLLIRKMMDQTFLLLNSRKWEPSLVEEYKEIVLHSIMHPDYYGPMAQYCESFLEELSATLPHISSFDFLSLLRPIVEIFVESKQNVLVNCIVNRVFISLISDYNCFTEKEPVEGLPAFDKVDLRYVHSIFFDYVFGTEKVANNKRKYFSDLELKYEEKVKSCYNSVDAPELKAPSREEESAPAIKEQKEKTPKKKAAARRTKNKKK</sequence>
<evidence type="ECO:0000313" key="6">
    <source>
        <dbReference type="EMBL" id="OAO17131.1"/>
    </source>
</evidence>
<dbReference type="AlphaFoldDB" id="A0A196SLH6"/>
<reference evidence="6 7" key="1">
    <citation type="submission" date="2016-05" db="EMBL/GenBank/DDBJ databases">
        <title>Nuclear genome of Blastocystis sp. subtype 1 NandII.</title>
        <authorList>
            <person name="Gentekaki E."/>
            <person name="Curtis B."/>
            <person name="Stairs C."/>
            <person name="Eme L."/>
            <person name="Herman E."/>
            <person name="Klimes V."/>
            <person name="Arias M.C."/>
            <person name="Elias M."/>
            <person name="Hilliou F."/>
            <person name="Klute M."/>
            <person name="Malik S.-B."/>
            <person name="Pightling A."/>
            <person name="Rachubinski R."/>
            <person name="Salas D."/>
            <person name="Schlacht A."/>
            <person name="Suga H."/>
            <person name="Archibald J."/>
            <person name="Ball S.G."/>
            <person name="Clark G."/>
            <person name="Dacks J."/>
            <person name="Van Der Giezen M."/>
            <person name="Tsaousis A."/>
            <person name="Roger A."/>
        </authorList>
    </citation>
    <scope>NUCLEOTIDE SEQUENCE [LARGE SCALE GENOMIC DNA]</scope>
    <source>
        <strain evidence="7">ATCC 50177 / NandII</strain>
    </source>
</reference>
<organism evidence="6 7">
    <name type="scientific">Blastocystis sp. subtype 1 (strain ATCC 50177 / NandII)</name>
    <dbReference type="NCBI Taxonomy" id="478820"/>
    <lineage>
        <taxon>Eukaryota</taxon>
        <taxon>Sar</taxon>
        <taxon>Stramenopiles</taxon>
        <taxon>Bigyra</taxon>
        <taxon>Opalozoa</taxon>
        <taxon>Opalinata</taxon>
        <taxon>Blastocystidae</taxon>
        <taxon>Blastocystis</taxon>
    </lineage>
</organism>
<dbReference type="GO" id="GO:0030688">
    <property type="term" value="C:preribosome, small subunit precursor"/>
    <property type="evidence" value="ECO:0007669"/>
    <property type="project" value="InterPro"/>
</dbReference>
<evidence type="ECO:0000256" key="4">
    <source>
        <dbReference type="ARBA" id="ARBA00023242"/>
    </source>
</evidence>
<dbReference type="GO" id="GO:0006364">
    <property type="term" value="P:rRNA processing"/>
    <property type="evidence" value="ECO:0007669"/>
    <property type="project" value="UniProtKB-KW"/>
</dbReference>
<dbReference type="EMBL" id="LXWW01000045">
    <property type="protein sequence ID" value="OAO17131.1"/>
    <property type="molecule type" value="Genomic_DNA"/>
</dbReference>
<gene>
    <name evidence="6" type="ORF">AV274_1157</name>
</gene>
<keyword evidence="3" id="KW-0698">rRNA processing</keyword>
<keyword evidence="4" id="KW-0539">Nucleus</keyword>
<comment type="caution">
    <text evidence="6">The sequence shown here is derived from an EMBL/GenBank/DDBJ whole genome shotgun (WGS) entry which is preliminary data.</text>
</comment>